<dbReference type="InterPro" id="IPR047365">
    <property type="entry name" value="Tudor_AtPTM-like"/>
</dbReference>
<gene>
    <name evidence="3" type="ORF">KC19_3G114800</name>
</gene>
<evidence type="ECO:0000259" key="2">
    <source>
        <dbReference type="Pfam" id="PF21743"/>
    </source>
</evidence>
<proteinExistence type="predicted"/>
<protein>
    <recommendedName>
        <fullName evidence="2">PTM/DIR17-like Tudor domain-containing protein</fullName>
    </recommendedName>
</protein>
<feature type="region of interest" description="Disordered" evidence="1">
    <location>
        <begin position="352"/>
        <end position="389"/>
    </location>
</feature>
<dbReference type="EMBL" id="CM026423">
    <property type="protein sequence ID" value="KAG0583173.1"/>
    <property type="molecule type" value="Genomic_DNA"/>
</dbReference>
<reference evidence="3" key="1">
    <citation type="submission" date="2020-06" db="EMBL/GenBank/DDBJ databases">
        <title>WGS assembly of Ceratodon purpureus strain R40.</title>
        <authorList>
            <person name="Carey S.B."/>
            <person name="Jenkins J."/>
            <person name="Shu S."/>
            <person name="Lovell J.T."/>
            <person name="Sreedasyam A."/>
            <person name="Maumus F."/>
            <person name="Tiley G.P."/>
            <person name="Fernandez-Pozo N."/>
            <person name="Barry K."/>
            <person name="Chen C."/>
            <person name="Wang M."/>
            <person name="Lipzen A."/>
            <person name="Daum C."/>
            <person name="Saski C.A."/>
            <person name="Payton A.C."/>
            <person name="Mcbreen J.C."/>
            <person name="Conrad R.E."/>
            <person name="Kollar L.M."/>
            <person name="Olsson S."/>
            <person name="Huttunen S."/>
            <person name="Landis J.B."/>
            <person name="Wickett N.J."/>
            <person name="Johnson M.G."/>
            <person name="Rensing S.A."/>
            <person name="Grimwood J."/>
            <person name="Schmutz J."/>
            <person name="Mcdaniel S.F."/>
        </authorList>
    </citation>
    <scope>NUCLEOTIDE SEQUENCE</scope>
    <source>
        <strain evidence="3">R40</strain>
    </source>
</reference>
<feature type="domain" description="PTM/DIR17-like Tudor" evidence="2">
    <location>
        <begin position="295"/>
        <end position="344"/>
    </location>
</feature>
<dbReference type="Pfam" id="PF21743">
    <property type="entry name" value="PTM_DIR17_Tudor"/>
    <property type="match status" value="1"/>
</dbReference>
<keyword evidence="4" id="KW-1185">Reference proteome</keyword>
<evidence type="ECO:0000313" key="4">
    <source>
        <dbReference type="Proteomes" id="UP000822688"/>
    </source>
</evidence>
<evidence type="ECO:0000313" key="3">
    <source>
        <dbReference type="EMBL" id="KAG0583173.1"/>
    </source>
</evidence>
<name>A0A8T0IL42_CERPU</name>
<accession>A0A8T0IL42</accession>
<feature type="region of interest" description="Disordered" evidence="1">
    <location>
        <begin position="16"/>
        <end position="39"/>
    </location>
</feature>
<feature type="compositionally biased region" description="Polar residues" evidence="1">
    <location>
        <begin position="28"/>
        <end position="39"/>
    </location>
</feature>
<dbReference type="AlphaFoldDB" id="A0A8T0IL42"/>
<evidence type="ECO:0000256" key="1">
    <source>
        <dbReference type="SAM" id="MobiDB-lite"/>
    </source>
</evidence>
<comment type="caution">
    <text evidence="3">The sequence shown here is derived from an EMBL/GenBank/DDBJ whole genome shotgun (WGS) entry which is preliminary data.</text>
</comment>
<dbReference type="Proteomes" id="UP000822688">
    <property type="component" value="Chromosome 3"/>
</dbReference>
<sequence>MGQRWSTLKYGHLEESEYEEGESMSLSPEQSQATTEASSSVPVFDRGLCPACPNDIEIDDDAMVVAFLDRLLKFKIVLNNNLSNLQSADALNVDARKKEKEACPKPAKVSTPHFSSVKGSSKDSEIVQVTPSVATCRLRPRKSALDHKLETCREALRGQFALGKLGTNSEAIQPPPLMSLAPASPSRNVANLMELTRNNACRGAMLSPLIAKVRGERKLQNHTSQQQYSPAQTLLLFQFDRKRKWSSGLPSLAFDCTSCPATHVKLRARTPLEKPSEGAVTEVVLDLGTGDAMVGRSVRKVIEGHKDSCKGHISRYIAAQRLYQIKYDNGNEESLEWLDLEPCLVAESDRGTHTAAAGGHGDGPRTRPRYKSVDELYAKHKIPSRHAGK</sequence>
<organism evidence="3 4">
    <name type="scientific">Ceratodon purpureus</name>
    <name type="common">Fire moss</name>
    <name type="synonym">Dicranum purpureum</name>
    <dbReference type="NCBI Taxonomy" id="3225"/>
    <lineage>
        <taxon>Eukaryota</taxon>
        <taxon>Viridiplantae</taxon>
        <taxon>Streptophyta</taxon>
        <taxon>Embryophyta</taxon>
        <taxon>Bryophyta</taxon>
        <taxon>Bryophytina</taxon>
        <taxon>Bryopsida</taxon>
        <taxon>Dicranidae</taxon>
        <taxon>Pseudoditrichales</taxon>
        <taxon>Ditrichaceae</taxon>
        <taxon>Ceratodon</taxon>
    </lineage>
</organism>
<feature type="compositionally biased region" description="Basic residues" evidence="1">
    <location>
        <begin position="379"/>
        <end position="389"/>
    </location>
</feature>